<evidence type="ECO:0000256" key="9">
    <source>
        <dbReference type="HAMAP-Rule" id="MF_00135"/>
    </source>
</evidence>
<evidence type="ECO:0000256" key="6">
    <source>
        <dbReference type="ARBA" id="ARBA00022822"/>
    </source>
</evidence>
<dbReference type="InterPro" id="IPR044643">
    <property type="entry name" value="TrpF_fam"/>
</dbReference>
<evidence type="ECO:0000259" key="10">
    <source>
        <dbReference type="Pfam" id="PF00697"/>
    </source>
</evidence>
<dbReference type="InterPro" id="IPR013785">
    <property type="entry name" value="Aldolase_TIM"/>
</dbReference>
<dbReference type="CDD" id="cd00405">
    <property type="entry name" value="PRAI"/>
    <property type="match status" value="1"/>
</dbReference>
<gene>
    <name evidence="9" type="primary">trpF</name>
    <name evidence="11" type="ORF">SAMN04488026_10618</name>
</gene>
<sequence>MNNDIRVKICGLTRPQDLIAVASAGAAYAGFVFFAKSPRHLDVEAARALALEAPVGLAKVALTVNASDAELERIVEAVPLDMLQLHGSESPERVAELRDRFGLPIMKAVGVASEADLPALVEYGRVVDQLLVDAKPPKGAELPGGNGLAFDWRLIAGRRWPVPWMLAGGLTPQNVREAIHLTGARQVDVSSGVESAPGVKDAARIAAFVEEAMA</sequence>
<keyword evidence="12" id="KW-1185">Reference proteome</keyword>
<dbReference type="EC" id="5.3.1.24" evidence="3 9"/>
<dbReference type="OrthoDB" id="9796196at2"/>
<keyword evidence="5 9" id="KW-0028">Amino-acid biosynthesis</keyword>
<dbReference type="UniPathway" id="UPA00035">
    <property type="reaction ID" value="UER00042"/>
</dbReference>
<dbReference type="Gene3D" id="3.20.20.70">
    <property type="entry name" value="Aldolase class I"/>
    <property type="match status" value="1"/>
</dbReference>
<dbReference type="GO" id="GO:0004640">
    <property type="term" value="F:phosphoribosylanthranilate isomerase activity"/>
    <property type="evidence" value="ECO:0007669"/>
    <property type="project" value="UniProtKB-UniRule"/>
</dbReference>
<evidence type="ECO:0000256" key="4">
    <source>
        <dbReference type="ARBA" id="ARBA00022272"/>
    </source>
</evidence>
<dbReference type="NCBIfam" id="NF002295">
    <property type="entry name" value="PRK01222.1-1"/>
    <property type="match status" value="1"/>
</dbReference>
<dbReference type="AlphaFoldDB" id="A0A1G9G3F6"/>
<evidence type="ECO:0000256" key="1">
    <source>
        <dbReference type="ARBA" id="ARBA00001164"/>
    </source>
</evidence>
<name>A0A1G9G3F6_9RHOB</name>
<dbReference type="InterPro" id="IPR011060">
    <property type="entry name" value="RibuloseP-bd_barrel"/>
</dbReference>
<dbReference type="SUPFAM" id="SSF51366">
    <property type="entry name" value="Ribulose-phoshate binding barrel"/>
    <property type="match status" value="1"/>
</dbReference>
<dbReference type="InterPro" id="IPR001240">
    <property type="entry name" value="PRAI_dom"/>
</dbReference>
<organism evidence="11 12">
    <name type="scientific">Aliiruegeria lutimaris</name>
    <dbReference type="NCBI Taxonomy" id="571298"/>
    <lineage>
        <taxon>Bacteria</taxon>
        <taxon>Pseudomonadati</taxon>
        <taxon>Pseudomonadota</taxon>
        <taxon>Alphaproteobacteria</taxon>
        <taxon>Rhodobacterales</taxon>
        <taxon>Roseobacteraceae</taxon>
        <taxon>Aliiruegeria</taxon>
    </lineage>
</organism>
<dbReference type="PANTHER" id="PTHR42894">
    <property type="entry name" value="N-(5'-PHOSPHORIBOSYL)ANTHRANILATE ISOMERASE"/>
    <property type="match status" value="1"/>
</dbReference>
<reference evidence="11 12" key="1">
    <citation type="submission" date="2016-10" db="EMBL/GenBank/DDBJ databases">
        <authorList>
            <person name="de Groot N.N."/>
        </authorList>
    </citation>
    <scope>NUCLEOTIDE SEQUENCE [LARGE SCALE GENOMIC DNA]</scope>
    <source>
        <strain evidence="11 12">DSM 25294</strain>
    </source>
</reference>
<comment type="pathway">
    <text evidence="2 9">Amino-acid biosynthesis; L-tryptophan biosynthesis; L-tryptophan from chorismate: step 3/5.</text>
</comment>
<dbReference type="Pfam" id="PF00697">
    <property type="entry name" value="PRAI"/>
    <property type="match status" value="1"/>
</dbReference>
<dbReference type="PANTHER" id="PTHR42894:SF1">
    <property type="entry name" value="N-(5'-PHOSPHORIBOSYL)ANTHRANILATE ISOMERASE"/>
    <property type="match status" value="1"/>
</dbReference>
<evidence type="ECO:0000256" key="7">
    <source>
        <dbReference type="ARBA" id="ARBA00023141"/>
    </source>
</evidence>
<keyword evidence="8 9" id="KW-0413">Isomerase</keyword>
<dbReference type="Proteomes" id="UP000199382">
    <property type="component" value="Unassembled WGS sequence"/>
</dbReference>
<keyword evidence="6 9" id="KW-0822">Tryptophan biosynthesis</keyword>
<evidence type="ECO:0000256" key="3">
    <source>
        <dbReference type="ARBA" id="ARBA00012572"/>
    </source>
</evidence>
<evidence type="ECO:0000313" key="12">
    <source>
        <dbReference type="Proteomes" id="UP000199382"/>
    </source>
</evidence>
<keyword evidence="7 9" id="KW-0057">Aromatic amino acid biosynthesis</keyword>
<dbReference type="STRING" id="571298.SAMN04488026_10618"/>
<evidence type="ECO:0000313" key="11">
    <source>
        <dbReference type="EMBL" id="SDK95208.1"/>
    </source>
</evidence>
<accession>A0A1G9G3F6</accession>
<proteinExistence type="inferred from homology"/>
<evidence type="ECO:0000256" key="8">
    <source>
        <dbReference type="ARBA" id="ARBA00023235"/>
    </source>
</evidence>
<protein>
    <recommendedName>
        <fullName evidence="4 9">N-(5'-phosphoribosyl)anthranilate isomerase</fullName>
        <shortName evidence="9">PRAI</shortName>
        <ecNumber evidence="3 9">5.3.1.24</ecNumber>
    </recommendedName>
</protein>
<dbReference type="EMBL" id="FNEK01000061">
    <property type="protein sequence ID" value="SDK95208.1"/>
    <property type="molecule type" value="Genomic_DNA"/>
</dbReference>
<feature type="domain" description="N-(5'phosphoribosyl) anthranilate isomerase (PRAI)" evidence="10">
    <location>
        <begin position="7"/>
        <end position="210"/>
    </location>
</feature>
<evidence type="ECO:0000256" key="2">
    <source>
        <dbReference type="ARBA" id="ARBA00004664"/>
    </source>
</evidence>
<dbReference type="GO" id="GO:0000162">
    <property type="term" value="P:L-tryptophan biosynthetic process"/>
    <property type="evidence" value="ECO:0007669"/>
    <property type="project" value="UniProtKB-UniRule"/>
</dbReference>
<comment type="similarity">
    <text evidence="9">Belongs to the TrpF family.</text>
</comment>
<evidence type="ECO:0000256" key="5">
    <source>
        <dbReference type="ARBA" id="ARBA00022605"/>
    </source>
</evidence>
<comment type="catalytic activity">
    <reaction evidence="1 9">
        <text>N-(5-phospho-beta-D-ribosyl)anthranilate = 1-(2-carboxyphenylamino)-1-deoxy-D-ribulose 5-phosphate</text>
        <dbReference type="Rhea" id="RHEA:21540"/>
        <dbReference type="ChEBI" id="CHEBI:18277"/>
        <dbReference type="ChEBI" id="CHEBI:58613"/>
        <dbReference type="EC" id="5.3.1.24"/>
    </reaction>
</comment>
<dbReference type="HAMAP" id="MF_00135">
    <property type="entry name" value="PRAI"/>
    <property type="match status" value="1"/>
</dbReference>
<dbReference type="RefSeq" id="WP_093161955.1">
    <property type="nucleotide sequence ID" value="NZ_FNEK01000061.1"/>
</dbReference>